<feature type="compositionally biased region" description="Polar residues" evidence="1">
    <location>
        <begin position="75"/>
        <end position="93"/>
    </location>
</feature>
<dbReference type="Pfam" id="PF01471">
    <property type="entry name" value="PG_binding_1"/>
    <property type="match status" value="1"/>
</dbReference>
<feature type="domain" description="Peptidoglycan binding-like" evidence="2">
    <location>
        <begin position="339"/>
        <end position="388"/>
    </location>
</feature>
<evidence type="ECO:0000256" key="1">
    <source>
        <dbReference type="SAM" id="MobiDB-lite"/>
    </source>
</evidence>
<dbReference type="EMBL" id="BMGZ01000001">
    <property type="protein sequence ID" value="GGH95005.1"/>
    <property type="molecule type" value="Genomic_DNA"/>
</dbReference>
<evidence type="ECO:0000259" key="2">
    <source>
        <dbReference type="Pfam" id="PF01471"/>
    </source>
</evidence>
<feature type="region of interest" description="Disordered" evidence="1">
    <location>
        <begin position="75"/>
        <end position="99"/>
    </location>
</feature>
<evidence type="ECO:0000313" key="4">
    <source>
        <dbReference type="Proteomes" id="UP000621856"/>
    </source>
</evidence>
<name>A0A8J3A152_9PROT</name>
<reference evidence="3" key="2">
    <citation type="submission" date="2020-09" db="EMBL/GenBank/DDBJ databases">
        <authorList>
            <person name="Sun Q."/>
            <person name="Zhou Y."/>
        </authorList>
    </citation>
    <scope>NUCLEOTIDE SEQUENCE</scope>
    <source>
        <strain evidence="3">CGMCC 1.14984</strain>
    </source>
</reference>
<gene>
    <name evidence="3" type="ORF">GCM10011355_10520</name>
</gene>
<evidence type="ECO:0000313" key="3">
    <source>
        <dbReference type="EMBL" id="GGH95005.1"/>
    </source>
</evidence>
<dbReference type="Gene3D" id="1.10.101.10">
    <property type="entry name" value="PGBD-like superfamily/PGBD"/>
    <property type="match status" value="1"/>
</dbReference>
<protein>
    <recommendedName>
        <fullName evidence="2">Peptidoglycan binding-like domain-containing protein</fullName>
    </recommendedName>
</protein>
<dbReference type="AlphaFoldDB" id="A0A8J3A152"/>
<sequence>MATRQPGHSDPGESVVGFSIMMKKFKYAIAPLAVAAMLAGCESTMEPAPSIAAPSVDSERMSELERQNSALRQQNASLQSSLETQTSMSSADSTGAYADLPPAKPGECYARILIPAQYESYTDRLLASEASERVEIIPAQYEWAEERVVVNEGGERIEVVPATYRMVTETVVVEPARIELKTIPARYETRTERVLVKESYTKWVQGQGIIGQSMHGGTVTDVRGTPTGEIMCLIEVPAEYNTIEKQVLVSPARTEQIQVPAVTRTVTKRVVDTPATTRVVPIPATYDTVRVRREVAPASERRIPIPETYKTVTKQRKVGEERLVWREVLCETNTTPDVIRRVQTSLRREGYDVTVDGVLGPSTMRAIEAYQRRENLGTGGLTMATVRSLGVM</sequence>
<comment type="caution">
    <text evidence="3">The sequence shown here is derived from an EMBL/GenBank/DDBJ whole genome shotgun (WGS) entry which is preliminary data.</text>
</comment>
<dbReference type="Proteomes" id="UP000621856">
    <property type="component" value="Unassembled WGS sequence"/>
</dbReference>
<accession>A0A8J3A152</accession>
<reference evidence="3" key="1">
    <citation type="journal article" date="2014" name="Int. J. Syst. Evol. Microbiol.">
        <title>Complete genome sequence of Corynebacterium casei LMG S-19264T (=DSM 44701T), isolated from a smear-ripened cheese.</title>
        <authorList>
            <consortium name="US DOE Joint Genome Institute (JGI-PGF)"/>
            <person name="Walter F."/>
            <person name="Albersmeier A."/>
            <person name="Kalinowski J."/>
            <person name="Ruckert C."/>
        </authorList>
    </citation>
    <scope>NUCLEOTIDE SEQUENCE</scope>
    <source>
        <strain evidence="3">CGMCC 1.14984</strain>
    </source>
</reference>
<proteinExistence type="predicted"/>
<dbReference type="SUPFAM" id="SSF47090">
    <property type="entry name" value="PGBD-like"/>
    <property type="match status" value="1"/>
</dbReference>
<dbReference type="InterPro" id="IPR036365">
    <property type="entry name" value="PGBD-like_sf"/>
</dbReference>
<organism evidence="3 4">
    <name type="scientific">Aquisalinus luteolus</name>
    <dbReference type="NCBI Taxonomy" id="1566827"/>
    <lineage>
        <taxon>Bacteria</taxon>
        <taxon>Pseudomonadati</taxon>
        <taxon>Pseudomonadota</taxon>
        <taxon>Alphaproteobacteria</taxon>
        <taxon>Parvularculales</taxon>
        <taxon>Parvularculaceae</taxon>
        <taxon>Aquisalinus</taxon>
    </lineage>
</organism>
<dbReference type="InterPro" id="IPR036366">
    <property type="entry name" value="PGBDSf"/>
</dbReference>
<dbReference type="InterPro" id="IPR002477">
    <property type="entry name" value="Peptidoglycan-bd-like"/>
</dbReference>